<feature type="region of interest" description="Disordered" evidence="1">
    <location>
        <begin position="190"/>
        <end position="223"/>
    </location>
</feature>
<dbReference type="RefSeq" id="XP_008789459.2">
    <property type="nucleotide sequence ID" value="XM_008791237.3"/>
</dbReference>
<reference evidence="2" key="1">
    <citation type="journal article" date="2019" name="Nat. Commun.">
        <title>Genome-wide association mapping of date palm fruit traits.</title>
        <authorList>
            <person name="Hazzouri K.M."/>
            <person name="Gros-Balthazard M."/>
            <person name="Flowers J.M."/>
            <person name="Copetti D."/>
            <person name="Lemansour A."/>
            <person name="Lebrun M."/>
            <person name="Masmoudi K."/>
            <person name="Ferrand S."/>
            <person name="Dhar M.I."/>
            <person name="Fresquez Z.A."/>
            <person name="Rosas U."/>
            <person name="Zhang J."/>
            <person name="Talag J."/>
            <person name="Lee S."/>
            <person name="Kudrna D."/>
            <person name="Powell R.F."/>
            <person name="Leitch I.J."/>
            <person name="Krueger R.R."/>
            <person name="Wing R.A."/>
            <person name="Amiri K.M.A."/>
            <person name="Purugganan M.D."/>
        </authorList>
    </citation>
    <scope>NUCLEOTIDE SEQUENCE [LARGE SCALE GENOMIC DNA]</scope>
    <source>
        <strain evidence="2">cv. Khalas</strain>
    </source>
</reference>
<accession>A0A8B7C138</accession>
<gene>
    <name evidence="3" type="primary">LOC103706952</name>
</gene>
<feature type="compositionally biased region" description="Polar residues" evidence="1">
    <location>
        <begin position="210"/>
        <end position="219"/>
    </location>
</feature>
<dbReference type="OrthoDB" id="785439at2759"/>
<organism evidence="2 3">
    <name type="scientific">Phoenix dactylifera</name>
    <name type="common">Date palm</name>
    <dbReference type="NCBI Taxonomy" id="42345"/>
    <lineage>
        <taxon>Eukaryota</taxon>
        <taxon>Viridiplantae</taxon>
        <taxon>Streptophyta</taxon>
        <taxon>Embryophyta</taxon>
        <taxon>Tracheophyta</taxon>
        <taxon>Spermatophyta</taxon>
        <taxon>Magnoliopsida</taxon>
        <taxon>Liliopsida</taxon>
        <taxon>Arecaceae</taxon>
        <taxon>Coryphoideae</taxon>
        <taxon>Phoeniceae</taxon>
        <taxon>Phoenix</taxon>
    </lineage>
</organism>
<dbReference type="PANTHER" id="PTHR35719">
    <property type="entry name" value="OS01G0680600 PROTEIN"/>
    <property type="match status" value="1"/>
</dbReference>
<sequence>MEAQGPGATSLSPADAIMILSSLLSSPFALPPPLSSDLNPFPIPSPNFSSYPLPFRARHFLCPCRRRRGASWDSNAESVRPGRFRFRDAEEGDEDGDPWRSGRKRRWRSDEFSDELEEEFDPFGDEDPVEEPLWDRIWIFKVFKAYGYMLPAIIASMLLATGPKAFLMALALPLGQSALSLAIDKLWGKASEGPRTKPKTKKKPFARSASDFNGQWQDESSGDYRERRGYQSWVSADGGSAAKGSDSQRPSFGGWDELDGQGEPRKGSARGQPATANRSPPKGEPVKKGKLSKRGRYRDVPLFLRLLIAVFPFLGSWTRIL</sequence>
<proteinExistence type="predicted"/>
<protein>
    <submittedName>
        <fullName evidence="3">Uncharacterized protein LOC103706952</fullName>
    </submittedName>
</protein>
<keyword evidence="2" id="KW-1185">Reference proteome</keyword>
<dbReference type="KEGG" id="pda:103706952"/>
<reference evidence="3" key="2">
    <citation type="submission" date="2025-08" db="UniProtKB">
        <authorList>
            <consortium name="RefSeq"/>
        </authorList>
    </citation>
    <scope>IDENTIFICATION</scope>
    <source>
        <tissue evidence="3">Young leaves</tissue>
    </source>
</reference>
<feature type="compositionally biased region" description="Basic residues" evidence="1">
    <location>
        <begin position="196"/>
        <end position="205"/>
    </location>
</feature>
<evidence type="ECO:0000313" key="2">
    <source>
        <dbReference type="Proteomes" id="UP000228380"/>
    </source>
</evidence>
<dbReference type="Proteomes" id="UP000228380">
    <property type="component" value="Chromosome 18"/>
</dbReference>
<dbReference type="GeneID" id="103706952"/>
<dbReference type="AlphaFoldDB" id="A0A8B7C138"/>
<evidence type="ECO:0000313" key="3">
    <source>
        <dbReference type="RefSeq" id="XP_008789459.2"/>
    </source>
</evidence>
<evidence type="ECO:0000256" key="1">
    <source>
        <dbReference type="SAM" id="MobiDB-lite"/>
    </source>
</evidence>
<name>A0A8B7C138_PHODC</name>
<feature type="region of interest" description="Disordered" evidence="1">
    <location>
        <begin position="235"/>
        <end position="292"/>
    </location>
</feature>
<dbReference type="PANTHER" id="PTHR35719:SF5">
    <property type="entry name" value="T6K12.7 PROTEIN"/>
    <property type="match status" value="1"/>
</dbReference>